<keyword evidence="1" id="KW-0812">Transmembrane</keyword>
<reference evidence="3" key="1">
    <citation type="submission" date="2016-10" db="EMBL/GenBank/DDBJ databases">
        <authorList>
            <person name="Varghese N."/>
            <person name="Submissions S."/>
        </authorList>
    </citation>
    <scope>NUCLEOTIDE SEQUENCE [LARGE SCALE GENOMIC DNA]</scope>
    <source>
        <strain evidence="3">DSM 21743</strain>
    </source>
</reference>
<feature type="transmembrane region" description="Helical" evidence="1">
    <location>
        <begin position="461"/>
        <end position="484"/>
    </location>
</feature>
<proteinExistence type="predicted"/>
<dbReference type="EMBL" id="LT629799">
    <property type="protein sequence ID" value="SDU94890.1"/>
    <property type="molecule type" value="Genomic_DNA"/>
</dbReference>
<feature type="transmembrane region" description="Helical" evidence="1">
    <location>
        <begin position="861"/>
        <end position="882"/>
    </location>
</feature>
<dbReference type="OrthoDB" id="5183840at2"/>
<feature type="transmembrane region" description="Helical" evidence="1">
    <location>
        <begin position="384"/>
        <end position="402"/>
    </location>
</feature>
<name>A0A1H2MNQ8_9ACTN</name>
<keyword evidence="1" id="KW-0472">Membrane</keyword>
<dbReference type="STRING" id="546874.SAMN04488544_2433"/>
<evidence type="ECO:0000256" key="1">
    <source>
        <dbReference type="SAM" id="Phobius"/>
    </source>
</evidence>
<evidence type="ECO:0000313" key="3">
    <source>
        <dbReference type="Proteomes" id="UP000198825"/>
    </source>
</evidence>
<gene>
    <name evidence="2" type="ORF">SAMN04488544_2433</name>
</gene>
<feature type="transmembrane region" description="Helical" evidence="1">
    <location>
        <begin position="314"/>
        <end position="340"/>
    </location>
</feature>
<accession>A0A1H2MNQ8</accession>
<feature type="transmembrane region" description="Helical" evidence="1">
    <location>
        <begin position="917"/>
        <end position="938"/>
    </location>
</feature>
<protein>
    <recommendedName>
        <fullName evidence="4">FtsX-like permease family protein</fullName>
    </recommendedName>
</protein>
<dbReference type="AlphaFoldDB" id="A0A1H2MNQ8"/>
<organism evidence="2 3">
    <name type="scientific">Microlunatus sagamiharensis</name>
    <dbReference type="NCBI Taxonomy" id="546874"/>
    <lineage>
        <taxon>Bacteria</taxon>
        <taxon>Bacillati</taxon>
        <taxon>Actinomycetota</taxon>
        <taxon>Actinomycetes</taxon>
        <taxon>Propionibacteriales</taxon>
        <taxon>Propionibacteriaceae</taxon>
        <taxon>Microlunatus</taxon>
    </lineage>
</organism>
<dbReference type="Proteomes" id="UP000198825">
    <property type="component" value="Chromosome I"/>
</dbReference>
<evidence type="ECO:0008006" key="4">
    <source>
        <dbReference type="Google" id="ProtNLM"/>
    </source>
</evidence>
<evidence type="ECO:0000313" key="2">
    <source>
        <dbReference type="EMBL" id="SDU94890.1"/>
    </source>
</evidence>
<feature type="transmembrane region" description="Helical" evidence="1">
    <location>
        <begin position="352"/>
        <end position="372"/>
    </location>
</feature>
<sequence>MGELALAWAGVRHRPGPWLLLALGAALAAVMPLAAAGLQERAATGAVEQAVVAVPDASRGVLAVTSRDLRGPDLTATSTQVETALARAGLPSPTRALAFRALSLQGTDTTVAALDPLADAVTLDSGRLPSRCSPDACEVLAVSSEGAAGTAALPGLNGPARTLGLVVTGTATLREPRLVGLGLVAPSQPLLLGSDPAAMADLEPLTLYGRNLAWFTPLDPAVVAATGPASFAAALDRAAEEVSLTSGPLNVVWPSAAVLDAAARGEDSAARFSVLGVGAGALQLGFCLMLAAARRAPARQHGTLLGRRGARPAQVVAVAALQSGLAVLAGVVLAVVSAVVVSRALVPGALAAAWPAVLALAVAAVLGSVLLTVGPPVRGRTLRLGLAALVLLAAGLGALALVRPTDDPRAPLPVAALVALTLAVGVVGVLTWSPVVALLQRRARAARRPLRRVTLLAARRPLLPSLTAGFLAATLATAFLAVSWSSSTQRSAEDRAAYAVPLDLRVSPGTQVQLPATVVDAARLTALDPGAVVSGVTTTTVGAFAGSSGATTLPLAGVDPAVLPLVHRWSTVTGSSASAAEVADRLRAPGAGSAVVAPVVPAGTQELVLDVRGLDADVTLRLWLAGPDGQERGVALRQRGPDEAYAELGGGAAQTVRALEIGESADHLTFRQHGIGEGSTDRPLPSGTLLLGGARADGRSFPWSWSDWGADSVEVRGDGAGLAARYQIRDARAVLLPSWVPPAERPVLPVAVDPVTAARAGSRGTFGITVNQTTVPVRVVAVLDRMPTLPARFVVADRSAVAALVDREAPGTAPVLQVWVSAPGPGGPAVRGELDATASAATLQDRDALARTYADDPVTRGFVTLLGAAGLVALLLALVAVVGGVRGDREAAAADLFALEVDGVAPGALRRVLLARAALVLAVGLPLGVAGGAGLALATGRLLASGPDGRPLEPPLQVVLASAATALVVAAAALVTVAAATATATLALREARLAAPELDLR</sequence>
<keyword evidence="1" id="KW-1133">Transmembrane helix</keyword>
<feature type="transmembrane region" description="Helical" evidence="1">
    <location>
        <begin position="958"/>
        <end position="988"/>
    </location>
</feature>
<feature type="transmembrane region" description="Helical" evidence="1">
    <location>
        <begin position="414"/>
        <end position="440"/>
    </location>
</feature>
<dbReference type="RefSeq" id="WP_091074677.1">
    <property type="nucleotide sequence ID" value="NZ_LT629799.1"/>
</dbReference>
<keyword evidence="3" id="KW-1185">Reference proteome</keyword>